<dbReference type="Gene3D" id="3.40.50.300">
    <property type="entry name" value="P-loop containing nucleotide triphosphate hydrolases"/>
    <property type="match status" value="1"/>
</dbReference>
<dbReference type="Gene3D" id="2.40.50.140">
    <property type="entry name" value="Nucleic acid-binding proteins"/>
    <property type="match status" value="1"/>
</dbReference>
<feature type="domain" description="ABC transporter" evidence="8">
    <location>
        <begin position="44"/>
        <end position="279"/>
    </location>
</feature>
<evidence type="ECO:0000256" key="1">
    <source>
        <dbReference type="ARBA" id="ARBA00022448"/>
    </source>
</evidence>
<evidence type="ECO:0000256" key="2">
    <source>
        <dbReference type="ARBA" id="ARBA00022475"/>
    </source>
</evidence>
<keyword evidence="5 7" id="KW-1278">Translocase</keyword>
<dbReference type="AlphaFoldDB" id="A0A7X0DES9"/>
<dbReference type="GO" id="GO:0005524">
    <property type="term" value="F:ATP binding"/>
    <property type="evidence" value="ECO:0007669"/>
    <property type="project" value="UniProtKB-KW"/>
</dbReference>
<evidence type="ECO:0000256" key="6">
    <source>
        <dbReference type="ARBA" id="ARBA00023136"/>
    </source>
</evidence>
<dbReference type="EC" id="7.6.2.11" evidence="7"/>
<evidence type="ECO:0000256" key="7">
    <source>
        <dbReference type="RuleBase" id="RU364083"/>
    </source>
</evidence>
<dbReference type="InterPro" id="IPR005893">
    <property type="entry name" value="PotA-like"/>
</dbReference>
<keyword evidence="6 7" id="KW-0472">Membrane</keyword>
<organism evidence="9 10">
    <name type="scientific">Pseudorhizobium flavum</name>
    <dbReference type="NCBI Taxonomy" id="1335061"/>
    <lineage>
        <taxon>Bacteria</taxon>
        <taxon>Pseudomonadati</taxon>
        <taxon>Pseudomonadota</taxon>
        <taxon>Alphaproteobacteria</taxon>
        <taxon>Hyphomicrobiales</taxon>
        <taxon>Rhizobiaceae</taxon>
        <taxon>Rhizobium/Agrobacterium group</taxon>
        <taxon>Pseudorhizobium</taxon>
    </lineage>
</organism>
<gene>
    <name evidence="7" type="primary">potA</name>
    <name evidence="9" type="ORF">HNQ75_004226</name>
</gene>
<evidence type="ECO:0000259" key="8">
    <source>
        <dbReference type="PROSITE" id="PS50893"/>
    </source>
</evidence>
<dbReference type="Gene3D" id="2.40.50.100">
    <property type="match status" value="1"/>
</dbReference>
<keyword evidence="2 7" id="KW-1003">Cell membrane</keyword>
<evidence type="ECO:0000313" key="10">
    <source>
        <dbReference type="Proteomes" id="UP000535501"/>
    </source>
</evidence>
<comment type="similarity">
    <text evidence="7">Belongs to the ABC transporter superfamily. Spermidine/putrescine importer (TC 3.A.1.11.1) family.</text>
</comment>
<keyword evidence="10" id="KW-1185">Reference proteome</keyword>
<protein>
    <recommendedName>
        <fullName evidence="7">Spermidine/putrescine import ATP-binding protein PotA</fullName>
        <ecNumber evidence="7">7.6.2.11</ecNumber>
    </recommendedName>
</protein>
<dbReference type="InterPro" id="IPR003439">
    <property type="entry name" value="ABC_transporter-like_ATP-bd"/>
</dbReference>
<comment type="catalytic activity">
    <reaction evidence="7">
        <text>ATP + H2O + polyamine-[polyamine-binding protein]Side 1 = ADP + phosphate + polyamineSide 2 + [polyamine-binding protein]Side 1.</text>
        <dbReference type="EC" id="7.6.2.11"/>
    </reaction>
</comment>
<dbReference type="SUPFAM" id="SSF52540">
    <property type="entry name" value="P-loop containing nucleoside triphosphate hydrolases"/>
    <property type="match status" value="1"/>
</dbReference>
<accession>A0A7X0DES9</accession>
<dbReference type="PANTHER" id="PTHR42781">
    <property type="entry name" value="SPERMIDINE/PUTRESCINE IMPORT ATP-BINDING PROTEIN POTA"/>
    <property type="match status" value="1"/>
</dbReference>
<name>A0A7X0DES9_9HYPH</name>
<dbReference type="InterPro" id="IPR013611">
    <property type="entry name" value="Transp-assoc_OB_typ2"/>
</dbReference>
<dbReference type="GO" id="GO:0043190">
    <property type="term" value="C:ATP-binding cassette (ABC) transporter complex"/>
    <property type="evidence" value="ECO:0007669"/>
    <property type="project" value="InterPro"/>
</dbReference>
<dbReference type="EMBL" id="JACHEJ010000023">
    <property type="protein sequence ID" value="MBB6182237.1"/>
    <property type="molecule type" value="Genomic_DNA"/>
</dbReference>
<dbReference type="GO" id="GO:0016887">
    <property type="term" value="F:ATP hydrolysis activity"/>
    <property type="evidence" value="ECO:0007669"/>
    <property type="project" value="InterPro"/>
</dbReference>
<dbReference type="SMART" id="SM00382">
    <property type="entry name" value="AAA"/>
    <property type="match status" value="1"/>
</dbReference>
<dbReference type="Pfam" id="PF08402">
    <property type="entry name" value="TOBE_2"/>
    <property type="match status" value="1"/>
</dbReference>
<comment type="function">
    <text evidence="7">Part of the ABC transporter complex PotABCD involved in spermidine/putrescine import. Responsible for energy coupling to the transport system.</text>
</comment>
<evidence type="ECO:0000256" key="4">
    <source>
        <dbReference type="ARBA" id="ARBA00022840"/>
    </source>
</evidence>
<keyword evidence="1 7" id="KW-0813">Transport</keyword>
<dbReference type="PROSITE" id="PS00211">
    <property type="entry name" value="ABC_TRANSPORTER_1"/>
    <property type="match status" value="1"/>
</dbReference>
<reference evidence="9 10" key="1">
    <citation type="submission" date="2020-08" db="EMBL/GenBank/DDBJ databases">
        <title>Genomic Encyclopedia of Type Strains, Phase IV (KMG-IV): sequencing the most valuable type-strain genomes for metagenomic binning, comparative biology and taxonomic classification.</title>
        <authorList>
            <person name="Goeker M."/>
        </authorList>
    </citation>
    <scope>NUCLEOTIDE SEQUENCE [LARGE SCALE GENOMIC DNA]</scope>
    <source>
        <strain evidence="9 10">DSM 102134</strain>
    </source>
</reference>
<dbReference type="InterPro" id="IPR008995">
    <property type="entry name" value="Mo/tungstate-bd_C_term_dom"/>
</dbReference>
<dbReference type="InterPro" id="IPR017871">
    <property type="entry name" value="ABC_transporter-like_CS"/>
</dbReference>
<keyword evidence="4 7" id="KW-0067">ATP-binding</keyword>
<proteinExistence type="inferred from homology"/>
<keyword evidence="3 7" id="KW-0547">Nucleotide-binding</keyword>
<comment type="caution">
    <text evidence="9">The sequence shown here is derived from an EMBL/GenBank/DDBJ whole genome shotgun (WGS) entry which is preliminary data.</text>
</comment>
<evidence type="ECO:0000256" key="5">
    <source>
        <dbReference type="ARBA" id="ARBA00022967"/>
    </source>
</evidence>
<dbReference type="InterPro" id="IPR003593">
    <property type="entry name" value="AAA+_ATPase"/>
</dbReference>
<sequence length="409" mass="44835">MFKPYKSLSYRKPKILFVRTSKVCFFSSIKTTRKFSRGKFMGFLQIASAHKAYQTPEGTLVRALDDITINVRSNEFLTLLGPSGCGKTTLLKTIAGFEDLDGGDLILEGRSLKAVPAHHRPFNTVFQNYALFPHMNVSQNIAYGLDVAGVKKADRDRRVGEALEMVGLSGYGGRKPSQLSGGQQQRVALARSLVLKPRVLLLDEPLSALDRKMRETMQIELKNLQNSVGITFIFVTHDQEEALAMSDRIAVLSHGKVQQLGSPTDVYDTPANEFVANFVGTSNLFSGRIVESDASRGLVTIETANGRRLIAKGRDFANGSAVKMVLRPEHLRLVDSEEFEGAGTLEGRVKDVIFVGSVIHVHIDVGFGRTAIVHHHHDRAGIRNAIEAGANVRIAYSPSSAHLIAAERG</sequence>
<dbReference type="PROSITE" id="PS50893">
    <property type="entry name" value="ABC_TRANSPORTER_2"/>
    <property type="match status" value="1"/>
</dbReference>
<dbReference type="Pfam" id="PF00005">
    <property type="entry name" value="ABC_tran"/>
    <property type="match status" value="1"/>
</dbReference>
<comment type="subunit">
    <text evidence="7">The complex is composed of two ATP-binding proteins (PotA), two transmembrane proteins (PotB and PotC) and a solute-binding protein (PotD).</text>
</comment>
<evidence type="ECO:0000313" key="9">
    <source>
        <dbReference type="EMBL" id="MBB6182237.1"/>
    </source>
</evidence>
<dbReference type="NCBIfam" id="TIGR01187">
    <property type="entry name" value="potA"/>
    <property type="match status" value="1"/>
</dbReference>
<dbReference type="RefSeq" id="WP_328589414.1">
    <property type="nucleotide sequence ID" value="NZ_JACHEJ010000023.1"/>
</dbReference>
<dbReference type="InterPro" id="IPR012340">
    <property type="entry name" value="NA-bd_OB-fold"/>
</dbReference>
<dbReference type="FunFam" id="3.40.50.300:FF:000133">
    <property type="entry name" value="Spermidine/putrescine import ATP-binding protein PotA"/>
    <property type="match status" value="1"/>
</dbReference>
<dbReference type="SUPFAM" id="SSF50331">
    <property type="entry name" value="MOP-like"/>
    <property type="match status" value="1"/>
</dbReference>
<dbReference type="PANTHER" id="PTHR42781:SF4">
    <property type="entry name" value="SPERMIDINE_PUTRESCINE IMPORT ATP-BINDING PROTEIN POTA"/>
    <property type="match status" value="1"/>
</dbReference>
<dbReference type="InterPro" id="IPR027417">
    <property type="entry name" value="P-loop_NTPase"/>
</dbReference>
<dbReference type="Proteomes" id="UP000535501">
    <property type="component" value="Unassembled WGS sequence"/>
</dbReference>
<evidence type="ECO:0000256" key="3">
    <source>
        <dbReference type="ARBA" id="ARBA00022741"/>
    </source>
</evidence>
<dbReference type="GO" id="GO:0015417">
    <property type="term" value="F:ABC-type polyamine transporter activity"/>
    <property type="evidence" value="ECO:0007669"/>
    <property type="project" value="UniProtKB-EC"/>
</dbReference>
<dbReference type="InterPro" id="IPR050093">
    <property type="entry name" value="ABC_SmlMolc_Importer"/>
</dbReference>
<dbReference type="GO" id="GO:0015847">
    <property type="term" value="P:putrescine transport"/>
    <property type="evidence" value="ECO:0007669"/>
    <property type="project" value="UniProtKB-ARBA"/>
</dbReference>